<comment type="caution">
    <text evidence="1">The sequence shown here is derived from an EMBL/GenBank/DDBJ whole genome shotgun (WGS) entry which is preliminary data.</text>
</comment>
<protein>
    <submittedName>
        <fullName evidence="1">Uncharacterized protein</fullName>
    </submittedName>
</protein>
<name>A0A433T478_ELYCH</name>
<keyword evidence="2" id="KW-1185">Reference proteome</keyword>
<dbReference type="Proteomes" id="UP000271974">
    <property type="component" value="Unassembled WGS sequence"/>
</dbReference>
<gene>
    <name evidence="1" type="ORF">EGW08_015871</name>
</gene>
<sequence length="368" mass="41275">MGASQTGDWLETSILRSGDDRYRAIGGQSQAQSLCQQAWLRSATACAQNASLNLNNLWYIASNGTEGSAPAEGASSFKARACVVRPQVDVCGQAITQSLYNSSRCLTQVDRQTILSQSKALFGAFYDTCAQPCRYNLEKEIRQCYNYVNLSPTQLSDMALVRTAAIGENPDQIYQFCLNRDALAQCIRQKALACPDSARVLSELGIQLGAFERGAEVLCRNQGVYRAGVHCFRNPIPEVRMCFQTMDTNMQQLMLIAPQPTADRNSLYRFCNIRLEHVECEQSAWARHQYRTCERAVTGMRTELECELIPKQCMSVFPNVYSSICSNMNYYYETRGRYNSAPTTQALTWPLAALTLVQAFSHVTRQRL</sequence>
<evidence type="ECO:0000313" key="1">
    <source>
        <dbReference type="EMBL" id="RUS76365.1"/>
    </source>
</evidence>
<proteinExistence type="predicted"/>
<accession>A0A433T478</accession>
<reference evidence="1 2" key="1">
    <citation type="submission" date="2019-01" db="EMBL/GenBank/DDBJ databases">
        <title>A draft genome assembly of the solar-powered sea slug Elysia chlorotica.</title>
        <authorList>
            <person name="Cai H."/>
            <person name="Li Q."/>
            <person name="Fang X."/>
            <person name="Li J."/>
            <person name="Curtis N.E."/>
            <person name="Altenburger A."/>
            <person name="Shibata T."/>
            <person name="Feng M."/>
            <person name="Maeda T."/>
            <person name="Schwartz J.A."/>
            <person name="Shigenobu S."/>
            <person name="Lundholm N."/>
            <person name="Nishiyama T."/>
            <person name="Yang H."/>
            <person name="Hasebe M."/>
            <person name="Li S."/>
            <person name="Pierce S.K."/>
            <person name="Wang J."/>
        </authorList>
    </citation>
    <scope>NUCLEOTIDE SEQUENCE [LARGE SCALE GENOMIC DNA]</scope>
    <source>
        <strain evidence="1">EC2010</strain>
        <tissue evidence="1">Whole organism of an adult</tissue>
    </source>
</reference>
<dbReference type="AlphaFoldDB" id="A0A433T478"/>
<organism evidence="1 2">
    <name type="scientific">Elysia chlorotica</name>
    <name type="common">Eastern emerald elysia</name>
    <name type="synonym">Sea slug</name>
    <dbReference type="NCBI Taxonomy" id="188477"/>
    <lineage>
        <taxon>Eukaryota</taxon>
        <taxon>Metazoa</taxon>
        <taxon>Spiralia</taxon>
        <taxon>Lophotrochozoa</taxon>
        <taxon>Mollusca</taxon>
        <taxon>Gastropoda</taxon>
        <taxon>Heterobranchia</taxon>
        <taxon>Euthyneura</taxon>
        <taxon>Panpulmonata</taxon>
        <taxon>Sacoglossa</taxon>
        <taxon>Placobranchoidea</taxon>
        <taxon>Plakobranchidae</taxon>
        <taxon>Elysia</taxon>
    </lineage>
</organism>
<dbReference type="EMBL" id="RQTK01000668">
    <property type="protein sequence ID" value="RUS76365.1"/>
    <property type="molecule type" value="Genomic_DNA"/>
</dbReference>
<evidence type="ECO:0000313" key="2">
    <source>
        <dbReference type="Proteomes" id="UP000271974"/>
    </source>
</evidence>
<dbReference type="OrthoDB" id="6043430at2759"/>